<keyword evidence="5" id="KW-0234">DNA repair</keyword>
<dbReference type="GeneID" id="101846967"/>
<feature type="region of interest" description="Disordered" evidence="8">
    <location>
        <begin position="251"/>
        <end position="303"/>
    </location>
</feature>
<dbReference type="PROSITE" id="PS50162">
    <property type="entry name" value="RECA_2"/>
    <property type="match status" value="1"/>
</dbReference>
<dbReference type="InterPro" id="IPR052093">
    <property type="entry name" value="HR_Repair_Mediator"/>
</dbReference>
<dbReference type="InterPro" id="IPR003593">
    <property type="entry name" value="AAA+_ATPase"/>
</dbReference>
<dbReference type="PANTHER" id="PTHR46239">
    <property type="entry name" value="DNA REPAIR PROTEIN RAD51 HOMOLOG 3 RAD51C"/>
    <property type="match status" value="1"/>
</dbReference>
<feature type="compositionally biased region" description="Polar residues" evidence="8">
    <location>
        <begin position="260"/>
        <end position="278"/>
    </location>
</feature>
<proteinExistence type="predicted"/>
<dbReference type="PANTHER" id="PTHR46239:SF1">
    <property type="entry name" value="DNA REPAIR PROTEIN RAD51 HOMOLOG 3"/>
    <property type="match status" value="1"/>
</dbReference>
<accession>A0ABM0JS77</accession>
<keyword evidence="10" id="KW-1185">Reference proteome</keyword>
<sequence>MLDAMLDGGISLGKITEFFGVPGIGKTQICMQLAVAAHIPESLGGQGGEVVYMDTEGSFMIDRLVDMATATVKHFQELGGPQGSSDDVLQLSVGDILSGIHYFRCHDHVELQATIHLLPSFLKDHSKVKLVIVDSIASPLRHSPDDPSLRSQLMASLAQTLNRLASQFQLAVVLTNQMTTRVKPSEGTSFLVPALGYSWGHACSVQVLLHWQEEERCALLYKATSTPSHACKYRIKLEGIRDTFTISEPVLSSGEHDANTSEPATSSLRENQELTTVAATPDDLSIGGKMSGANPPAKRQNVT</sequence>
<dbReference type="CDD" id="cd19492">
    <property type="entry name" value="Rad51C"/>
    <property type="match status" value="1"/>
</dbReference>
<evidence type="ECO:0000256" key="8">
    <source>
        <dbReference type="SAM" id="MobiDB-lite"/>
    </source>
</evidence>
<evidence type="ECO:0000256" key="5">
    <source>
        <dbReference type="ARBA" id="ARBA00023204"/>
    </source>
</evidence>
<evidence type="ECO:0000313" key="10">
    <source>
        <dbReference type="Proteomes" id="UP000694888"/>
    </source>
</evidence>
<dbReference type="InterPro" id="IPR027417">
    <property type="entry name" value="P-loop_NTPase"/>
</dbReference>
<dbReference type="Pfam" id="PF08423">
    <property type="entry name" value="Rad51"/>
    <property type="match status" value="2"/>
</dbReference>
<dbReference type="InterPro" id="IPR013632">
    <property type="entry name" value="Rad51_C"/>
</dbReference>
<evidence type="ECO:0000256" key="7">
    <source>
        <dbReference type="ARBA" id="ARBA00040674"/>
    </source>
</evidence>
<evidence type="ECO:0000256" key="2">
    <source>
        <dbReference type="ARBA" id="ARBA00022741"/>
    </source>
</evidence>
<evidence type="ECO:0000259" key="9">
    <source>
        <dbReference type="PROSITE" id="PS50162"/>
    </source>
</evidence>
<dbReference type="SUPFAM" id="SSF52540">
    <property type="entry name" value="P-loop containing nucleoside triphosphate hydrolases"/>
    <property type="match status" value="1"/>
</dbReference>
<evidence type="ECO:0000256" key="6">
    <source>
        <dbReference type="ARBA" id="ARBA00023242"/>
    </source>
</evidence>
<organism evidence="10 11">
    <name type="scientific">Aplysia californica</name>
    <name type="common">California sea hare</name>
    <dbReference type="NCBI Taxonomy" id="6500"/>
    <lineage>
        <taxon>Eukaryota</taxon>
        <taxon>Metazoa</taxon>
        <taxon>Spiralia</taxon>
        <taxon>Lophotrochozoa</taxon>
        <taxon>Mollusca</taxon>
        <taxon>Gastropoda</taxon>
        <taxon>Heterobranchia</taxon>
        <taxon>Euthyneura</taxon>
        <taxon>Tectipleura</taxon>
        <taxon>Aplysiida</taxon>
        <taxon>Aplysioidea</taxon>
        <taxon>Aplysiidae</taxon>
        <taxon>Aplysia</taxon>
    </lineage>
</organism>
<comment type="subcellular location">
    <subcellularLocation>
        <location evidence="1">Nucleus</location>
    </subcellularLocation>
</comment>
<dbReference type="Proteomes" id="UP000694888">
    <property type="component" value="Unplaced"/>
</dbReference>
<gene>
    <name evidence="11" type="primary">LOC101846967</name>
</gene>
<protein>
    <recommendedName>
        <fullName evidence="7">DNA repair protein RAD51 homolog 3</fullName>
    </recommendedName>
</protein>
<dbReference type="InterPro" id="IPR020588">
    <property type="entry name" value="RecA_ATP-bd"/>
</dbReference>
<dbReference type="SMART" id="SM00382">
    <property type="entry name" value="AAA"/>
    <property type="match status" value="1"/>
</dbReference>
<feature type="domain" description="RecA family profile 1" evidence="9">
    <location>
        <begin position="1"/>
        <end position="178"/>
    </location>
</feature>
<dbReference type="Gene3D" id="3.40.50.300">
    <property type="entry name" value="P-loop containing nucleotide triphosphate hydrolases"/>
    <property type="match status" value="1"/>
</dbReference>
<dbReference type="RefSeq" id="XP_005100313.2">
    <property type="nucleotide sequence ID" value="XM_005100256.3"/>
</dbReference>
<name>A0ABM0JS77_APLCA</name>
<keyword evidence="4" id="KW-0067">ATP-binding</keyword>
<evidence type="ECO:0000313" key="11">
    <source>
        <dbReference type="RefSeq" id="XP_005100313.2"/>
    </source>
</evidence>
<evidence type="ECO:0000256" key="1">
    <source>
        <dbReference type="ARBA" id="ARBA00004123"/>
    </source>
</evidence>
<keyword evidence="6" id="KW-0539">Nucleus</keyword>
<keyword evidence="3" id="KW-0227">DNA damage</keyword>
<reference evidence="11" key="1">
    <citation type="submission" date="2025-08" db="UniProtKB">
        <authorList>
            <consortium name="RefSeq"/>
        </authorList>
    </citation>
    <scope>IDENTIFICATION</scope>
</reference>
<evidence type="ECO:0000256" key="4">
    <source>
        <dbReference type="ARBA" id="ARBA00022840"/>
    </source>
</evidence>
<evidence type="ECO:0000256" key="3">
    <source>
        <dbReference type="ARBA" id="ARBA00022763"/>
    </source>
</evidence>
<keyword evidence="2" id="KW-0547">Nucleotide-binding</keyword>